<dbReference type="SUPFAM" id="SSF55347">
    <property type="entry name" value="Glyceraldehyde-3-phosphate dehydrogenase-like, C-terminal domain"/>
    <property type="match status" value="1"/>
</dbReference>
<gene>
    <name evidence="3" type="ORF">AUP69_09830</name>
</gene>
<dbReference type="PANTHER" id="PTHR43249:SF1">
    <property type="entry name" value="D-GLUCOSIDE 3-DEHYDROGENASE"/>
    <property type="match status" value="1"/>
</dbReference>
<reference evidence="3 4" key="1">
    <citation type="submission" date="2015-12" db="EMBL/GenBank/DDBJ databases">
        <title>Genome sequence of Corynebacterium AS 1.542.</title>
        <authorList>
            <person name="Yang J."/>
            <person name="Yang S."/>
        </authorList>
    </citation>
    <scope>NUCLEOTIDE SEQUENCE [LARGE SCALE GENOMIC DNA]</scope>
    <source>
        <strain evidence="3 4">AS 1.542</strain>
    </source>
</reference>
<dbReference type="AlphaFoldDB" id="A0AB36I9Q6"/>
<dbReference type="Pfam" id="PF01408">
    <property type="entry name" value="GFO_IDH_MocA"/>
    <property type="match status" value="1"/>
</dbReference>
<dbReference type="InterPro" id="IPR000683">
    <property type="entry name" value="Gfo/Idh/MocA-like_OxRdtase_N"/>
</dbReference>
<name>A0AB36I9Q6_CORGT</name>
<accession>A0AB36I9Q6</accession>
<evidence type="ECO:0000259" key="1">
    <source>
        <dbReference type="Pfam" id="PF01408"/>
    </source>
</evidence>
<dbReference type="RefSeq" id="WP_003857718.1">
    <property type="nucleotide sequence ID" value="NZ_JAAOYN010000001.1"/>
</dbReference>
<sequence>MTNAAIVGCGDVATVHAEALEALASDLGIKFVAVVDKDLETAEKFATGLGAAGDSSESSIKAYGSLPTLFAKEKIDVLHITTPHDQHIGLALEALHHGVNVILEKPLANELDQAQRLIDYLDENPDGPKIAVCYQNRYNVSSQELRRLLDSGELGAINGAYSSVVWTRTPGYYTQKPWRGQQAHSGGGLLMNQAIHTLDLLQWFLGEATEVKGTVSTDKYADVIDVEDTAHAYIRHESGVHTSFYGTLTNSRHRHVEIELDCENALVELRDGLVVNWTDGRVERFEERNQESEGRSYWGVSHELLIRDFYEKLGDQEPFWIGPREAMSSLDIAKSIYSSSAETR</sequence>
<dbReference type="PANTHER" id="PTHR43249">
    <property type="entry name" value="UDP-N-ACETYL-2-AMINO-2-DEOXY-D-GLUCURONATE OXIDASE"/>
    <property type="match status" value="1"/>
</dbReference>
<evidence type="ECO:0000259" key="2">
    <source>
        <dbReference type="Pfam" id="PF22725"/>
    </source>
</evidence>
<dbReference type="EMBL" id="LOQT01000022">
    <property type="protein sequence ID" value="OKX79975.1"/>
    <property type="molecule type" value="Genomic_DNA"/>
</dbReference>
<evidence type="ECO:0000313" key="3">
    <source>
        <dbReference type="EMBL" id="OKX79975.1"/>
    </source>
</evidence>
<comment type="caution">
    <text evidence="3">The sequence shown here is derived from an EMBL/GenBank/DDBJ whole genome shotgun (WGS) entry which is preliminary data.</text>
</comment>
<feature type="domain" description="Gfo/Idh/MocA-like oxidoreductase N-terminal" evidence="1">
    <location>
        <begin position="3"/>
        <end position="124"/>
    </location>
</feature>
<feature type="domain" description="GFO/IDH/MocA-like oxidoreductase" evidence="2">
    <location>
        <begin position="143"/>
        <end position="265"/>
    </location>
</feature>
<dbReference type="GO" id="GO:0000166">
    <property type="term" value="F:nucleotide binding"/>
    <property type="evidence" value="ECO:0007669"/>
    <property type="project" value="InterPro"/>
</dbReference>
<dbReference type="InterPro" id="IPR036291">
    <property type="entry name" value="NAD(P)-bd_dom_sf"/>
</dbReference>
<evidence type="ECO:0000313" key="4">
    <source>
        <dbReference type="Proteomes" id="UP000186091"/>
    </source>
</evidence>
<protein>
    <submittedName>
        <fullName evidence="3">Dehydrogenase</fullName>
    </submittedName>
</protein>
<dbReference type="SUPFAM" id="SSF51735">
    <property type="entry name" value="NAD(P)-binding Rossmann-fold domains"/>
    <property type="match status" value="1"/>
</dbReference>
<dbReference type="InterPro" id="IPR055170">
    <property type="entry name" value="GFO_IDH_MocA-like_dom"/>
</dbReference>
<dbReference type="Pfam" id="PF22725">
    <property type="entry name" value="GFO_IDH_MocA_C3"/>
    <property type="match status" value="1"/>
</dbReference>
<dbReference type="Gene3D" id="3.30.360.10">
    <property type="entry name" value="Dihydrodipicolinate Reductase, domain 2"/>
    <property type="match status" value="1"/>
</dbReference>
<dbReference type="Proteomes" id="UP000186091">
    <property type="component" value="Unassembled WGS sequence"/>
</dbReference>
<proteinExistence type="predicted"/>
<dbReference type="InterPro" id="IPR052515">
    <property type="entry name" value="Gfo/Idh/MocA_Oxidoreductase"/>
</dbReference>
<organism evidence="3 4">
    <name type="scientific">Corynebacterium glutamicum</name>
    <name type="common">Brevibacterium saccharolyticum</name>
    <dbReference type="NCBI Taxonomy" id="1718"/>
    <lineage>
        <taxon>Bacteria</taxon>
        <taxon>Bacillati</taxon>
        <taxon>Actinomycetota</taxon>
        <taxon>Actinomycetes</taxon>
        <taxon>Mycobacteriales</taxon>
        <taxon>Corynebacteriaceae</taxon>
        <taxon>Corynebacterium</taxon>
    </lineage>
</organism>
<dbReference type="Gene3D" id="3.40.50.720">
    <property type="entry name" value="NAD(P)-binding Rossmann-like Domain"/>
    <property type="match status" value="1"/>
</dbReference>